<organism evidence="7 8">
    <name type="scientific">Nonomuraea cypriaca</name>
    <dbReference type="NCBI Taxonomy" id="1187855"/>
    <lineage>
        <taxon>Bacteria</taxon>
        <taxon>Bacillati</taxon>
        <taxon>Actinomycetota</taxon>
        <taxon>Actinomycetes</taxon>
        <taxon>Streptosporangiales</taxon>
        <taxon>Streptosporangiaceae</taxon>
        <taxon>Nonomuraea</taxon>
    </lineage>
</organism>
<sequence length="239" mass="25556">VVLWADTFTNSFDPHVGQAAVRVLEAAGFEVRVPPVPLCCGLTWISTGQLRIARRVLARTVRALRPWVESGVPVVGLEPSCTAVFRSDGPELLNTPETRLLAERTLTLAELLQERAADWRPASAGGQAVAQVHCHQSAIMGYDADRAVLDRFGIRTSVLDSGCCGQAGNFGFEREHHAVSVACAEEGLWPAVRAAGPHEAILADGFSCRMQIAAAEAGREGRHLAELLDTAMSRPATPG</sequence>
<evidence type="ECO:0000256" key="5">
    <source>
        <dbReference type="ARBA" id="ARBA00023014"/>
    </source>
</evidence>
<keyword evidence="8" id="KW-1185">Reference proteome</keyword>
<reference evidence="7" key="1">
    <citation type="submission" date="2020-11" db="EMBL/GenBank/DDBJ databases">
        <title>Whole-genome analyses of Nonomuraea sp. K274.</title>
        <authorList>
            <person name="Veyisoglu A."/>
        </authorList>
    </citation>
    <scope>NUCLEOTIDE SEQUENCE</scope>
    <source>
        <strain evidence="7">K274</strain>
    </source>
</reference>
<keyword evidence="3" id="KW-0677">Repeat</keyword>
<feature type="non-terminal residue" evidence="7">
    <location>
        <position position="1"/>
    </location>
</feature>
<dbReference type="AlphaFoldDB" id="A0A931F5H3"/>
<evidence type="ECO:0000259" key="6">
    <source>
        <dbReference type="Pfam" id="PF02754"/>
    </source>
</evidence>
<comment type="caution">
    <text evidence="7">The sequence shown here is derived from an EMBL/GenBank/DDBJ whole genome shotgun (WGS) entry which is preliminary data.</text>
</comment>
<gene>
    <name evidence="7" type="ORF">ITP53_41910</name>
</gene>
<dbReference type="RefSeq" id="WP_195901034.1">
    <property type="nucleotide sequence ID" value="NZ_JADOGI010000195.1"/>
</dbReference>
<evidence type="ECO:0000256" key="4">
    <source>
        <dbReference type="ARBA" id="ARBA00023004"/>
    </source>
</evidence>
<dbReference type="Pfam" id="PF02754">
    <property type="entry name" value="CCG"/>
    <property type="match status" value="1"/>
</dbReference>
<dbReference type="GO" id="GO:0051539">
    <property type="term" value="F:4 iron, 4 sulfur cluster binding"/>
    <property type="evidence" value="ECO:0007669"/>
    <property type="project" value="UniProtKB-KW"/>
</dbReference>
<dbReference type="Proteomes" id="UP000605361">
    <property type="component" value="Unassembled WGS sequence"/>
</dbReference>
<proteinExistence type="predicted"/>
<dbReference type="GO" id="GO:0046872">
    <property type="term" value="F:metal ion binding"/>
    <property type="evidence" value="ECO:0007669"/>
    <property type="project" value="UniProtKB-KW"/>
</dbReference>
<protein>
    <submittedName>
        <fullName evidence="7">(Fe-S)-binding protein</fullName>
    </submittedName>
</protein>
<accession>A0A931F5H3</accession>
<name>A0A931F5H3_9ACTN</name>
<dbReference type="GO" id="GO:0016491">
    <property type="term" value="F:oxidoreductase activity"/>
    <property type="evidence" value="ECO:0007669"/>
    <property type="project" value="UniProtKB-ARBA"/>
</dbReference>
<evidence type="ECO:0000256" key="3">
    <source>
        <dbReference type="ARBA" id="ARBA00022737"/>
    </source>
</evidence>
<dbReference type="PANTHER" id="PTHR32479">
    <property type="entry name" value="GLYCOLATE OXIDASE IRON-SULFUR SUBUNIT"/>
    <property type="match status" value="1"/>
</dbReference>
<feature type="domain" description="Cysteine-rich" evidence="6">
    <location>
        <begin position="12"/>
        <end position="85"/>
    </location>
</feature>
<evidence type="ECO:0000313" key="8">
    <source>
        <dbReference type="Proteomes" id="UP000605361"/>
    </source>
</evidence>
<keyword evidence="5" id="KW-0411">Iron-sulfur</keyword>
<keyword evidence="1" id="KW-0004">4Fe-4S</keyword>
<evidence type="ECO:0000256" key="1">
    <source>
        <dbReference type="ARBA" id="ARBA00022485"/>
    </source>
</evidence>
<keyword evidence="4" id="KW-0408">Iron</keyword>
<evidence type="ECO:0000256" key="2">
    <source>
        <dbReference type="ARBA" id="ARBA00022723"/>
    </source>
</evidence>
<keyword evidence="2" id="KW-0479">Metal-binding</keyword>
<dbReference type="EMBL" id="JADOGI010000195">
    <property type="protein sequence ID" value="MBF8192128.1"/>
    <property type="molecule type" value="Genomic_DNA"/>
</dbReference>
<dbReference type="InterPro" id="IPR004017">
    <property type="entry name" value="Cys_rich_dom"/>
</dbReference>
<dbReference type="PANTHER" id="PTHR32479:SF19">
    <property type="entry name" value="ANAEROBIC GLYCEROL-3-PHOSPHATE DEHYDROGENASE SUBUNIT C"/>
    <property type="match status" value="1"/>
</dbReference>
<evidence type="ECO:0000313" key="7">
    <source>
        <dbReference type="EMBL" id="MBF8192128.1"/>
    </source>
</evidence>